<evidence type="ECO:0000313" key="5">
    <source>
        <dbReference type="EMBL" id="OGC82121.1"/>
    </source>
</evidence>
<evidence type="ECO:0000256" key="2">
    <source>
        <dbReference type="ARBA" id="ARBA00022676"/>
    </source>
</evidence>
<name>A0A1F4XK79_9BACT</name>
<keyword evidence="2" id="KW-0328">Glycosyltransferase</keyword>
<evidence type="ECO:0000256" key="1">
    <source>
        <dbReference type="ARBA" id="ARBA00006739"/>
    </source>
</evidence>
<feature type="domain" description="Glycosyltransferase 2-like" evidence="4">
    <location>
        <begin position="2"/>
        <end position="123"/>
    </location>
</feature>
<dbReference type="PANTHER" id="PTHR43685:SF5">
    <property type="entry name" value="GLYCOSYLTRANSFERASE EPSE-RELATED"/>
    <property type="match status" value="1"/>
</dbReference>
<dbReference type="EMBL" id="MEWR01000011">
    <property type="protein sequence ID" value="OGC82121.1"/>
    <property type="molecule type" value="Genomic_DNA"/>
</dbReference>
<dbReference type="Pfam" id="PF00535">
    <property type="entry name" value="Glycos_transf_2"/>
    <property type="match status" value="1"/>
</dbReference>
<dbReference type="GO" id="GO:0016757">
    <property type="term" value="F:glycosyltransferase activity"/>
    <property type="evidence" value="ECO:0007669"/>
    <property type="project" value="UniProtKB-KW"/>
</dbReference>
<gene>
    <name evidence="5" type="ORF">A2V81_03155</name>
</gene>
<evidence type="ECO:0000313" key="6">
    <source>
        <dbReference type="Proteomes" id="UP000177614"/>
    </source>
</evidence>
<accession>A0A1F4XK79</accession>
<dbReference type="AlphaFoldDB" id="A0A1F4XK79"/>
<dbReference type="PANTHER" id="PTHR43685">
    <property type="entry name" value="GLYCOSYLTRANSFERASE"/>
    <property type="match status" value="1"/>
</dbReference>
<protein>
    <recommendedName>
        <fullName evidence="4">Glycosyltransferase 2-like domain-containing protein</fullName>
    </recommendedName>
</protein>
<dbReference type="Gene3D" id="3.90.550.10">
    <property type="entry name" value="Spore Coat Polysaccharide Biosynthesis Protein SpsA, Chain A"/>
    <property type="match status" value="1"/>
</dbReference>
<sequence>MRAINSVRDQSYTNKEIIVVNDGSSDNTQHTLEQQSDIILINNKTNLRLQKSLNIGCNAARGKYIARLDDHDQWIDEEKLAKQVAFLEKNPDVAIVGTAAKSGERKIMNPLSDKDIRRQMLFRCPFCHITIVMRKEAFASVGGYDETLTYSEDWALWMKLGQKYQLANLSDVTTVISEETGLTNINYVSQYTTNRTLIKSYKNIYSGFLRAMTYHWSVRQFLRMFKLGGTMHKRFIRIYDYFFLRMQ</sequence>
<comment type="caution">
    <text evidence="5">The sequence shown here is derived from an EMBL/GenBank/DDBJ whole genome shotgun (WGS) entry which is preliminary data.</text>
</comment>
<dbReference type="STRING" id="1817814.A2V81_03155"/>
<dbReference type="InterPro" id="IPR050834">
    <property type="entry name" value="Glycosyltransf_2"/>
</dbReference>
<keyword evidence="3" id="KW-0808">Transferase</keyword>
<evidence type="ECO:0000259" key="4">
    <source>
        <dbReference type="Pfam" id="PF00535"/>
    </source>
</evidence>
<dbReference type="InterPro" id="IPR001173">
    <property type="entry name" value="Glyco_trans_2-like"/>
</dbReference>
<dbReference type="Proteomes" id="UP000177614">
    <property type="component" value="Unassembled WGS sequence"/>
</dbReference>
<dbReference type="SUPFAM" id="SSF53448">
    <property type="entry name" value="Nucleotide-diphospho-sugar transferases"/>
    <property type="match status" value="1"/>
</dbReference>
<reference evidence="5 6" key="1">
    <citation type="journal article" date="2016" name="Nat. Commun.">
        <title>Thousands of microbial genomes shed light on interconnected biogeochemical processes in an aquifer system.</title>
        <authorList>
            <person name="Anantharaman K."/>
            <person name="Brown C.T."/>
            <person name="Hug L.A."/>
            <person name="Sharon I."/>
            <person name="Castelle C.J."/>
            <person name="Probst A.J."/>
            <person name="Thomas B.C."/>
            <person name="Singh A."/>
            <person name="Wilkins M.J."/>
            <person name="Karaoz U."/>
            <person name="Brodie E.L."/>
            <person name="Williams K.H."/>
            <person name="Hubbard S.S."/>
            <person name="Banfield J.F."/>
        </authorList>
    </citation>
    <scope>NUCLEOTIDE SEQUENCE [LARGE SCALE GENOMIC DNA]</scope>
</reference>
<evidence type="ECO:0000256" key="3">
    <source>
        <dbReference type="ARBA" id="ARBA00022679"/>
    </source>
</evidence>
<proteinExistence type="inferred from homology"/>
<dbReference type="InterPro" id="IPR029044">
    <property type="entry name" value="Nucleotide-diphossugar_trans"/>
</dbReference>
<comment type="similarity">
    <text evidence="1">Belongs to the glycosyltransferase 2 family.</text>
</comment>
<organism evidence="5 6">
    <name type="scientific">Candidatus Abawacabacteria bacterium RBG_16_42_10</name>
    <dbReference type="NCBI Taxonomy" id="1817814"/>
    <lineage>
        <taxon>Bacteria</taxon>
        <taxon>Candidatus Abawacaibacteriota</taxon>
    </lineage>
</organism>